<proteinExistence type="predicted"/>
<dbReference type="Proteomes" id="UP000293195">
    <property type="component" value="Unassembled WGS sequence"/>
</dbReference>
<evidence type="ECO:0000313" key="3">
    <source>
        <dbReference type="Proteomes" id="UP000292402"/>
    </source>
</evidence>
<evidence type="ECO:0000313" key="2">
    <source>
        <dbReference type="EMBL" id="RYN89405.1"/>
    </source>
</evidence>
<evidence type="ECO:0000313" key="1">
    <source>
        <dbReference type="EMBL" id="RYN58150.1"/>
    </source>
</evidence>
<name>A0A4Q4MS16_9PLEO</name>
<protein>
    <submittedName>
        <fullName evidence="1">Uncharacterized protein</fullName>
    </submittedName>
</protein>
<comment type="caution">
    <text evidence="1">The sequence shown here is derived from an EMBL/GenBank/DDBJ whole genome shotgun (WGS) entry which is preliminary data.</text>
</comment>
<keyword evidence="4" id="KW-1185">Reference proteome</keyword>
<gene>
    <name evidence="1" type="ORF">AA0114_g2026</name>
    <name evidence="2" type="ORF">AA0119_g11384</name>
</gene>
<evidence type="ECO:0000313" key="4">
    <source>
        <dbReference type="Proteomes" id="UP000293195"/>
    </source>
</evidence>
<dbReference type="EMBL" id="PDXA01000005">
    <property type="protein sequence ID" value="RYN58150.1"/>
    <property type="molecule type" value="Genomic_DNA"/>
</dbReference>
<dbReference type="EMBL" id="PDXF01000085">
    <property type="protein sequence ID" value="RYN89405.1"/>
    <property type="molecule type" value="Genomic_DNA"/>
</dbReference>
<accession>A0A4Q4MS16</accession>
<reference evidence="3 4" key="2">
    <citation type="journal article" date="2019" name="bioRxiv">
        <title>Genomics, evolutionary history and diagnostics of the Alternaria alternata species group including apple and Asian pear pathotypes.</title>
        <authorList>
            <person name="Armitage A.D."/>
            <person name="Cockerton H.M."/>
            <person name="Sreenivasaprasad S."/>
            <person name="Woodhall J.W."/>
            <person name="Lane C.R."/>
            <person name="Harrison R.J."/>
            <person name="Clarkson J.P."/>
        </authorList>
    </citation>
    <scope>NUCLEOTIDE SEQUENCE [LARGE SCALE GENOMIC DNA]</scope>
    <source>
        <strain evidence="3">FERA 1082</strain>
        <strain evidence="4">FERA 635</strain>
    </source>
</reference>
<reference evidence="2" key="1">
    <citation type="submission" date="2017-10" db="EMBL/GenBank/DDBJ databases">
        <authorList>
            <person name="Armitage A.D."/>
            <person name="Barbara D.J."/>
            <person name="Woodhall J.W."/>
            <person name="Sreenivasaprasad S."/>
            <person name="Lane C.R."/>
            <person name="Clarkson J.P."/>
            <person name="Harrison R.J."/>
        </authorList>
    </citation>
    <scope>NUCLEOTIDE SEQUENCE</scope>
    <source>
        <strain evidence="2">FERA 635</strain>
    </source>
</reference>
<dbReference type="AlphaFoldDB" id="A0A4Q4MS16"/>
<reference evidence="1" key="3">
    <citation type="journal article" date="2019" name="J. ISSAAS">
        <title>Genomics, evolutionary history and diagnostics of the Alternaria alternata species group including apple and Asian pear pathotypes.</title>
        <authorList>
            <person name="Armitage A.D."/>
            <person name="Cockerton H.M."/>
            <person name="Sreenivasaprasad S."/>
            <person name="Woodhall J."/>
            <person name="Lane C."/>
            <person name="Harrison R.J."/>
            <person name="Clarkson J.P."/>
        </authorList>
    </citation>
    <scope>NUCLEOTIDE SEQUENCE</scope>
    <source>
        <strain evidence="1">FERA 1082</strain>
    </source>
</reference>
<sequence length="49" mass="5386">MRSLLASFLASSASLEQAFDGIEALVIDSTCDIFASQRMDADMRDKPNF</sequence>
<organism evidence="1 3">
    <name type="scientific">Alternaria tenuissima</name>
    <dbReference type="NCBI Taxonomy" id="119927"/>
    <lineage>
        <taxon>Eukaryota</taxon>
        <taxon>Fungi</taxon>
        <taxon>Dikarya</taxon>
        <taxon>Ascomycota</taxon>
        <taxon>Pezizomycotina</taxon>
        <taxon>Dothideomycetes</taxon>
        <taxon>Pleosporomycetidae</taxon>
        <taxon>Pleosporales</taxon>
        <taxon>Pleosporineae</taxon>
        <taxon>Pleosporaceae</taxon>
        <taxon>Alternaria</taxon>
        <taxon>Alternaria sect. Alternaria</taxon>
        <taxon>Alternaria alternata complex</taxon>
    </lineage>
</organism>
<dbReference type="Proteomes" id="UP000292402">
    <property type="component" value="Unassembled WGS sequence"/>
</dbReference>